<evidence type="ECO:0000313" key="1">
    <source>
        <dbReference type="EMBL" id="KAA9378955.1"/>
    </source>
</evidence>
<dbReference type="Proteomes" id="UP000327011">
    <property type="component" value="Unassembled WGS sequence"/>
</dbReference>
<evidence type="ECO:0000313" key="2">
    <source>
        <dbReference type="Proteomes" id="UP000327011"/>
    </source>
</evidence>
<organism evidence="1 2">
    <name type="scientific">Microbispora cellulosiformans</name>
    <dbReference type="NCBI Taxonomy" id="2614688"/>
    <lineage>
        <taxon>Bacteria</taxon>
        <taxon>Bacillati</taxon>
        <taxon>Actinomycetota</taxon>
        <taxon>Actinomycetes</taxon>
        <taxon>Streptosporangiales</taxon>
        <taxon>Streptosporangiaceae</taxon>
        <taxon>Microbispora</taxon>
    </lineage>
</organism>
<gene>
    <name evidence="1" type="ORF">F5972_12025</name>
</gene>
<reference evidence="1 2" key="1">
    <citation type="submission" date="2019-09" db="EMBL/GenBank/DDBJ databases">
        <title>Screening of Novel Bioactive Compounds from Soil-Associated.</title>
        <authorList>
            <person name="Gong X."/>
        </authorList>
    </citation>
    <scope>NUCLEOTIDE SEQUENCE [LARGE SCALE GENOMIC DNA]</scope>
    <source>
        <strain evidence="1 2">Gxj-6</strain>
    </source>
</reference>
<comment type="caution">
    <text evidence="1">The sequence shown here is derived from an EMBL/GenBank/DDBJ whole genome shotgun (WGS) entry which is preliminary data.</text>
</comment>
<dbReference type="RefSeq" id="WP_150933555.1">
    <property type="nucleotide sequence ID" value="NZ_VYTZ01000004.1"/>
</dbReference>
<protein>
    <submittedName>
        <fullName evidence="1">Helix-turn-helix domain-containing protein</fullName>
    </submittedName>
</protein>
<dbReference type="EMBL" id="VYTZ01000004">
    <property type="protein sequence ID" value="KAA9378955.1"/>
    <property type="molecule type" value="Genomic_DNA"/>
</dbReference>
<accession>A0A5J5K6R5</accession>
<name>A0A5J5K6R5_9ACTN</name>
<proteinExistence type="predicted"/>
<sequence>MKDITLRDLQALPPTLDLMTAARILGIGRTKAYELAKKDQFPVRTIRISDLYRVSTPDLLRLLDGDAHTATPRPWGCR</sequence>
<dbReference type="AlphaFoldDB" id="A0A5J5K6R5"/>
<keyword evidence="2" id="KW-1185">Reference proteome</keyword>